<sequence length="94" mass="11388">YIKIFYIEILPHPPYSPDLSPNEFHFFRSLKISSQKDDLGSRRLLKTSFSSIFLLETRIFIYVKFCNTLAKVYRTFWKLFQIKLFNFNVMMFSN</sequence>
<evidence type="ECO:0008006" key="3">
    <source>
        <dbReference type="Google" id="ProtNLM"/>
    </source>
</evidence>
<accession>A0A0L7RFR8</accession>
<evidence type="ECO:0000313" key="1">
    <source>
        <dbReference type="EMBL" id="KOC69663.1"/>
    </source>
</evidence>
<dbReference type="Gene3D" id="3.30.420.10">
    <property type="entry name" value="Ribonuclease H-like superfamily/Ribonuclease H"/>
    <property type="match status" value="1"/>
</dbReference>
<feature type="non-terminal residue" evidence="1">
    <location>
        <position position="1"/>
    </location>
</feature>
<organism evidence="1 2">
    <name type="scientific">Habropoda laboriosa</name>
    <dbReference type="NCBI Taxonomy" id="597456"/>
    <lineage>
        <taxon>Eukaryota</taxon>
        <taxon>Metazoa</taxon>
        <taxon>Ecdysozoa</taxon>
        <taxon>Arthropoda</taxon>
        <taxon>Hexapoda</taxon>
        <taxon>Insecta</taxon>
        <taxon>Pterygota</taxon>
        <taxon>Neoptera</taxon>
        <taxon>Endopterygota</taxon>
        <taxon>Hymenoptera</taxon>
        <taxon>Apocrita</taxon>
        <taxon>Aculeata</taxon>
        <taxon>Apoidea</taxon>
        <taxon>Anthophila</taxon>
        <taxon>Apidae</taxon>
        <taxon>Habropoda</taxon>
    </lineage>
</organism>
<protein>
    <recommendedName>
        <fullName evidence="3">Histone-lysine N-methyltransferase SETMAR</fullName>
    </recommendedName>
</protein>
<dbReference type="GO" id="GO:0003676">
    <property type="term" value="F:nucleic acid binding"/>
    <property type="evidence" value="ECO:0007669"/>
    <property type="project" value="InterPro"/>
</dbReference>
<dbReference type="Proteomes" id="UP000053825">
    <property type="component" value="Unassembled WGS sequence"/>
</dbReference>
<dbReference type="EMBL" id="KQ414602">
    <property type="protein sequence ID" value="KOC69663.1"/>
    <property type="molecule type" value="Genomic_DNA"/>
</dbReference>
<proteinExistence type="predicted"/>
<keyword evidence="2" id="KW-1185">Reference proteome</keyword>
<reference evidence="1 2" key="1">
    <citation type="submission" date="2015-07" db="EMBL/GenBank/DDBJ databases">
        <title>The genome of Habropoda laboriosa.</title>
        <authorList>
            <person name="Pan H."/>
            <person name="Kapheim K."/>
        </authorList>
    </citation>
    <scope>NUCLEOTIDE SEQUENCE [LARGE SCALE GENOMIC DNA]</scope>
    <source>
        <strain evidence="1">0110345459</strain>
    </source>
</reference>
<gene>
    <name evidence="1" type="ORF">WH47_08438</name>
</gene>
<name>A0A0L7RFR8_9HYME</name>
<evidence type="ECO:0000313" key="2">
    <source>
        <dbReference type="Proteomes" id="UP000053825"/>
    </source>
</evidence>
<dbReference type="AlphaFoldDB" id="A0A0L7RFR8"/>
<dbReference type="InterPro" id="IPR036397">
    <property type="entry name" value="RNaseH_sf"/>
</dbReference>